<evidence type="ECO:0000313" key="2">
    <source>
        <dbReference type="Proteomes" id="UP000675747"/>
    </source>
</evidence>
<dbReference type="Proteomes" id="UP000675747">
    <property type="component" value="Unassembled WGS sequence"/>
</dbReference>
<gene>
    <name evidence="1" type="ORF">KB893_000780</name>
</gene>
<evidence type="ECO:0000313" key="1">
    <source>
        <dbReference type="EMBL" id="MBS7455670.1"/>
    </source>
</evidence>
<protein>
    <recommendedName>
        <fullName evidence="3">Phytoene synthase</fullName>
    </recommendedName>
</protein>
<dbReference type="EMBL" id="JAGQFT020000001">
    <property type="protein sequence ID" value="MBS7455670.1"/>
    <property type="molecule type" value="Genomic_DNA"/>
</dbReference>
<keyword evidence="2" id="KW-1185">Reference proteome</keyword>
<evidence type="ECO:0008006" key="3">
    <source>
        <dbReference type="Google" id="ProtNLM"/>
    </source>
</evidence>
<comment type="caution">
    <text evidence="1">The sequence shown here is derived from an EMBL/GenBank/DDBJ whole genome shotgun (WGS) entry which is preliminary data.</text>
</comment>
<proteinExistence type="predicted"/>
<dbReference type="RefSeq" id="WP_213173311.1">
    <property type="nucleotide sequence ID" value="NZ_JAGQFT020000001.1"/>
</dbReference>
<organism evidence="1 2">
    <name type="scientific">Coralloluteibacterium stylophorae</name>
    <dbReference type="NCBI Taxonomy" id="1776034"/>
    <lineage>
        <taxon>Bacteria</taxon>
        <taxon>Pseudomonadati</taxon>
        <taxon>Pseudomonadota</taxon>
        <taxon>Gammaproteobacteria</taxon>
        <taxon>Lysobacterales</taxon>
        <taxon>Lysobacteraceae</taxon>
        <taxon>Coralloluteibacterium</taxon>
    </lineage>
</organism>
<name>A0AAP2FY95_9GAMM</name>
<accession>A0AAP2FY95</accession>
<reference evidence="1 2" key="1">
    <citation type="journal article" date="2021" name="Microbiol. Resour. Announc.">
        <title>Draft Genome Sequence of Coralloluteibacterium stylophorae LMG 29479T.</title>
        <authorList>
            <person name="Karlyshev A.V."/>
            <person name="Kudryashova E.B."/>
            <person name="Ariskina E.V."/>
            <person name="Conroy A.P."/>
            <person name="Abidueva E.Y."/>
        </authorList>
    </citation>
    <scope>NUCLEOTIDE SEQUENCE [LARGE SCALE GENOMIC DNA]</scope>
    <source>
        <strain evidence="1 2">LMG 29479</strain>
    </source>
</reference>
<dbReference type="AlphaFoldDB" id="A0AAP2FY95"/>
<sequence>MSGAQAEALTGFVAKWHAREPEMAIAEVFCPPPLRERYRAWGALLFELREAVFELSDPRVAMGKTGWWAEELVALEQGRARHPVTQALADAPPARWTPLAGVLIEAVQGEARPAGRDAAFADVAPLAAALAAVEAELFGRAAPDPDAARAVAAHLLAQRLLVGMGGDDRGRVPMHLQARHGLTSGQLVEPAGASARRDWAAELAEALPRALPAAPLYRRQRLAADRARLARARAGRPDAAPPALGSLLRSWRAARAG</sequence>